<dbReference type="EMBL" id="CP061038">
    <property type="protein sequence ID" value="QNQ12175.1"/>
    <property type="molecule type" value="Genomic_DNA"/>
</dbReference>
<name>A0A7H0LR72_9SPHN</name>
<feature type="transmembrane region" description="Helical" evidence="1">
    <location>
        <begin position="302"/>
        <end position="320"/>
    </location>
</feature>
<dbReference type="KEGG" id="spap:H3Z74_22210"/>
<accession>A0A7H0LR72</accession>
<dbReference type="AlphaFoldDB" id="A0A7H0LR72"/>
<feature type="transmembrane region" description="Helical" evidence="1">
    <location>
        <begin position="404"/>
        <end position="427"/>
    </location>
</feature>
<evidence type="ECO:0008006" key="4">
    <source>
        <dbReference type="Google" id="ProtNLM"/>
    </source>
</evidence>
<protein>
    <recommendedName>
        <fullName evidence="4">Glycosyltransferase RgtA/B/C/D-like domain-containing protein</fullName>
    </recommendedName>
</protein>
<feature type="transmembrane region" description="Helical" evidence="1">
    <location>
        <begin position="112"/>
        <end position="130"/>
    </location>
</feature>
<evidence type="ECO:0000256" key="1">
    <source>
        <dbReference type="SAM" id="Phobius"/>
    </source>
</evidence>
<feature type="transmembrane region" description="Helical" evidence="1">
    <location>
        <begin position="373"/>
        <end position="392"/>
    </location>
</feature>
<dbReference type="Proteomes" id="UP000516148">
    <property type="component" value="Chromosome"/>
</dbReference>
<feature type="transmembrane region" description="Helical" evidence="1">
    <location>
        <begin position="136"/>
        <end position="153"/>
    </location>
</feature>
<evidence type="ECO:0000313" key="3">
    <source>
        <dbReference type="Proteomes" id="UP000516148"/>
    </source>
</evidence>
<reference evidence="2 3" key="1">
    <citation type="submission" date="2020-09" db="EMBL/GenBank/DDBJ databases">
        <title>Sphingomonas sp., a new species isolated from pork steak.</title>
        <authorList>
            <person name="Heidler von Heilborn D."/>
        </authorList>
    </citation>
    <scope>NUCLEOTIDE SEQUENCE [LARGE SCALE GENOMIC DNA]</scope>
    <source>
        <strain evidence="3">S8-3T</strain>
    </source>
</reference>
<keyword evidence="3" id="KW-1185">Reference proteome</keyword>
<proteinExistence type="predicted"/>
<gene>
    <name evidence="2" type="ORF">H3Z74_22210</name>
</gene>
<organism evidence="2 3">
    <name type="scientific">Sphingomonas alpina</name>
    <dbReference type="NCBI Taxonomy" id="653931"/>
    <lineage>
        <taxon>Bacteria</taxon>
        <taxon>Pseudomonadati</taxon>
        <taxon>Pseudomonadota</taxon>
        <taxon>Alphaproteobacteria</taxon>
        <taxon>Sphingomonadales</taxon>
        <taxon>Sphingomonadaceae</taxon>
        <taxon>Sphingomonas</taxon>
    </lineage>
</organism>
<sequence>MLLFFRGPILSGFDLGYGDRGDGLIEISLLEHWRNVLTGASHWATTGYFYPYAGTLGYNDGYFLYGLVYSFWRLFADPFLADTLNIFTFKTIGFFAAYRLVSRSLGWGHRSALFVALIFTIASGMVIQAGHAQLHIIALLPVAMMLMIGVVRAERAEQKARARIGAVALAALLAAWLMTAYYMAWFTVLFSALYVLFYGILAMPLKPRAFAGAVRPHIATIAIGVVSFAVFIVPFLVTYLPKKWETGGHHYFDHVYNQVNPIDLINVGPDNYVWGWIFRLFRALVPNTGAAERIIDGEHVTGFPVLLFILILTAAWRIIVRRSAGPEQPVSPALRALALALIVSWLLTLKLFGHSLWYLVFRLAPGASGIRVVLRYQLFLVLPALLVVVAAYRAQAHRLLRTRSFVMGGLLALLVGEQLTGASAALLSRSVQRTALWAIPAPPPACRAFYVVAARKFEPMFGHEVLNSLYPHNVDAMFLAERWNVPTINGFSTFNPPDWAFANPQAADYESRVATYAQRHRLQGLCRLDMRQAEPWTMMPETPGTS</sequence>
<feature type="transmembrane region" description="Helical" evidence="1">
    <location>
        <begin position="332"/>
        <end position="353"/>
    </location>
</feature>
<keyword evidence="1" id="KW-1133">Transmembrane helix</keyword>
<evidence type="ECO:0000313" key="2">
    <source>
        <dbReference type="EMBL" id="QNQ12175.1"/>
    </source>
</evidence>
<feature type="transmembrane region" description="Helical" evidence="1">
    <location>
        <begin position="160"/>
        <end position="178"/>
    </location>
</feature>
<feature type="transmembrane region" description="Helical" evidence="1">
    <location>
        <begin position="79"/>
        <end position="100"/>
    </location>
</feature>
<keyword evidence="1" id="KW-0812">Transmembrane</keyword>
<feature type="transmembrane region" description="Helical" evidence="1">
    <location>
        <begin position="217"/>
        <end position="237"/>
    </location>
</feature>
<feature type="transmembrane region" description="Helical" evidence="1">
    <location>
        <begin position="184"/>
        <end position="205"/>
    </location>
</feature>
<keyword evidence="1" id="KW-0472">Membrane</keyword>